<proteinExistence type="predicted"/>
<evidence type="ECO:0000259" key="2">
    <source>
        <dbReference type="Pfam" id="PF00248"/>
    </source>
</evidence>
<dbReference type="RefSeq" id="WP_035390100.1">
    <property type="nucleotide sequence ID" value="NZ_JQKF01000019.1"/>
</dbReference>
<dbReference type="Proteomes" id="UP000032336">
    <property type="component" value="Unassembled WGS sequence"/>
</dbReference>
<organism evidence="3 4">
    <name type="scientific">Ferrimicrobium acidiphilum DSM 19497</name>
    <dbReference type="NCBI Taxonomy" id="1121877"/>
    <lineage>
        <taxon>Bacteria</taxon>
        <taxon>Bacillati</taxon>
        <taxon>Actinomycetota</taxon>
        <taxon>Acidimicrobiia</taxon>
        <taxon>Acidimicrobiales</taxon>
        <taxon>Acidimicrobiaceae</taxon>
        <taxon>Ferrimicrobium</taxon>
    </lineage>
</organism>
<dbReference type="CDD" id="cd19088">
    <property type="entry name" value="AKR_AKR13B1"/>
    <property type="match status" value="1"/>
</dbReference>
<comment type="caution">
    <text evidence="3">The sequence shown here is derived from an EMBL/GenBank/DDBJ whole genome shotgun (WGS) entry which is preliminary data.</text>
</comment>
<dbReference type="OrthoDB" id="9768793at2"/>
<dbReference type="GO" id="GO:0005737">
    <property type="term" value="C:cytoplasm"/>
    <property type="evidence" value="ECO:0007669"/>
    <property type="project" value="TreeGrafter"/>
</dbReference>
<dbReference type="PRINTS" id="PR00069">
    <property type="entry name" value="ALDKETRDTASE"/>
</dbReference>
<evidence type="ECO:0000313" key="4">
    <source>
        <dbReference type="Proteomes" id="UP000032336"/>
    </source>
</evidence>
<gene>
    <name evidence="3" type="primary">ydbC2</name>
    <name evidence="3" type="ORF">FEAC_13920</name>
</gene>
<dbReference type="PANTHER" id="PTHR43625">
    <property type="entry name" value="AFLATOXIN B1 ALDEHYDE REDUCTASE"/>
    <property type="match status" value="1"/>
</dbReference>
<dbReference type="InterPro" id="IPR050791">
    <property type="entry name" value="Aldo-Keto_reductase"/>
</dbReference>
<evidence type="ECO:0000256" key="1">
    <source>
        <dbReference type="ARBA" id="ARBA00023002"/>
    </source>
</evidence>
<dbReference type="GO" id="GO:0016491">
    <property type="term" value="F:oxidoreductase activity"/>
    <property type="evidence" value="ECO:0007669"/>
    <property type="project" value="UniProtKB-KW"/>
</dbReference>
<dbReference type="InterPro" id="IPR036812">
    <property type="entry name" value="NAD(P)_OxRdtase_dom_sf"/>
</dbReference>
<dbReference type="PATRIC" id="fig|1121877.4.peg.1522"/>
<dbReference type="InterPro" id="IPR023210">
    <property type="entry name" value="NADP_OxRdtase_dom"/>
</dbReference>
<dbReference type="SUPFAM" id="SSF51430">
    <property type="entry name" value="NAD(P)-linked oxidoreductase"/>
    <property type="match status" value="1"/>
</dbReference>
<accession>A0A0D8FUD7</accession>
<dbReference type="Pfam" id="PF00248">
    <property type="entry name" value="Aldo_ket_red"/>
    <property type="match status" value="1"/>
</dbReference>
<reference evidence="3 4" key="1">
    <citation type="submission" date="2015-01" db="EMBL/GenBank/DDBJ databases">
        <title>Draft genome of the acidophilic iron oxidizer Ferrimicrobium acidiphilum strain T23.</title>
        <authorList>
            <person name="Poehlein A."/>
            <person name="Eisen S."/>
            <person name="Schloemann M."/>
            <person name="Johnson B.D."/>
            <person name="Daniel R."/>
            <person name="Muehling M."/>
        </authorList>
    </citation>
    <scope>NUCLEOTIDE SEQUENCE [LARGE SCALE GENOMIC DNA]</scope>
    <source>
        <strain evidence="3 4">T23</strain>
    </source>
</reference>
<keyword evidence="1 3" id="KW-0560">Oxidoreductase</keyword>
<dbReference type="eggNOG" id="COG0667">
    <property type="taxonomic scope" value="Bacteria"/>
</dbReference>
<dbReference type="NCBIfam" id="NF007695">
    <property type="entry name" value="PRK10376.1"/>
    <property type="match status" value="1"/>
</dbReference>
<dbReference type="PANTHER" id="PTHR43625:SF40">
    <property type="entry name" value="ALDO-KETO REDUCTASE YAKC [NADP(+)]"/>
    <property type="match status" value="1"/>
</dbReference>
<dbReference type="EC" id="1.-.-.-" evidence="3"/>
<dbReference type="GeneID" id="78372599"/>
<dbReference type="AlphaFoldDB" id="A0A0D8FUD7"/>
<dbReference type="Gene3D" id="3.20.20.100">
    <property type="entry name" value="NADP-dependent oxidoreductase domain"/>
    <property type="match status" value="1"/>
</dbReference>
<keyword evidence="4" id="KW-1185">Reference proteome</keyword>
<protein>
    <submittedName>
        <fullName evidence="3">Putative oxidoreductase YdbC</fullName>
        <ecNumber evidence="3">1.-.-.-</ecNumber>
    </submittedName>
</protein>
<dbReference type="InterPro" id="IPR020471">
    <property type="entry name" value="AKR"/>
</dbReference>
<feature type="domain" description="NADP-dependent oxidoreductase" evidence="2">
    <location>
        <begin position="13"/>
        <end position="286"/>
    </location>
</feature>
<evidence type="ECO:0000313" key="3">
    <source>
        <dbReference type="EMBL" id="KJE76890.1"/>
    </source>
</evidence>
<name>A0A0D8FUD7_9ACTN</name>
<sequence length="288" mass="31008">MNTFPLGPVDVNRIGFGAMQLPGPGVFGPPRNHEEAIAVLRRAVELGANHIDTAQFYGPEVANELIREALHPYPDDLLLVSKVGATRDDKGAWLPASRPEQLRSAVEDNLRTLHVDQLGVVNLRLHAEHDSAPDQRVSLEDQLSEMVSLRNEGKVANIGISTANVAQVEVAITQAGVVCVQNAFSLVDQSDIATLELCRQHNIAYVPYFPLGSAFPGMPKVTANTTVQTVAARMGATPAQVGLAWLLNQSEIILLIPGTSSLAHLEENMNVADLVLSPEDIADLERAV</sequence>
<dbReference type="EMBL" id="JXUW01000010">
    <property type="protein sequence ID" value="KJE76890.1"/>
    <property type="molecule type" value="Genomic_DNA"/>
</dbReference>